<keyword evidence="5" id="KW-0067">ATP-binding</keyword>
<feature type="domain" description="4Fe-4S ferredoxin-type" evidence="4">
    <location>
        <begin position="58"/>
        <end position="82"/>
    </location>
</feature>
<dbReference type="Pfam" id="PF01656">
    <property type="entry name" value="CbiA"/>
    <property type="match status" value="1"/>
</dbReference>
<dbReference type="Proteomes" id="UP000623269">
    <property type="component" value="Unassembled WGS sequence"/>
</dbReference>
<dbReference type="SUPFAM" id="SSF52540">
    <property type="entry name" value="P-loop containing nucleoside triphosphate hydrolases"/>
    <property type="match status" value="1"/>
</dbReference>
<protein>
    <submittedName>
        <fullName evidence="5">ATP-binding protein</fullName>
    </submittedName>
</protein>
<dbReference type="InterPro" id="IPR017900">
    <property type="entry name" value="4Fe4S_Fe_S_CS"/>
</dbReference>
<dbReference type="Gene3D" id="3.40.50.300">
    <property type="entry name" value="P-loop containing nucleotide triphosphate hydrolases"/>
    <property type="match status" value="1"/>
</dbReference>
<dbReference type="EMBL" id="JAEAGR010000001">
    <property type="protein sequence ID" value="MBH1939427.1"/>
    <property type="molecule type" value="Genomic_DNA"/>
</dbReference>
<keyword evidence="6" id="KW-1185">Reference proteome</keyword>
<organism evidence="5 6">
    <name type="scientific">Mobilitalea sibirica</name>
    <dbReference type="NCBI Taxonomy" id="1462919"/>
    <lineage>
        <taxon>Bacteria</taxon>
        <taxon>Bacillati</taxon>
        <taxon>Bacillota</taxon>
        <taxon>Clostridia</taxon>
        <taxon>Lachnospirales</taxon>
        <taxon>Lachnospiraceae</taxon>
        <taxon>Mobilitalea</taxon>
    </lineage>
</organism>
<dbReference type="PANTHER" id="PTHR43534">
    <property type="entry name" value="MIND SUPERFAMILY P-LOOP ATPASE CONTAINING AN INSERTED FERREDOXIN DOMAIN"/>
    <property type="match status" value="1"/>
</dbReference>
<gene>
    <name evidence="5" type="ORF">I5677_00805</name>
</gene>
<proteinExistence type="predicted"/>
<dbReference type="RefSeq" id="WP_197659654.1">
    <property type="nucleotide sequence ID" value="NZ_JAEAGR010000001.1"/>
</dbReference>
<evidence type="ECO:0000313" key="6">
    <source>
        <dbReference type="Proteomes" id="UP000623269"/>
    </source>
</evidence>
<dbReference type="GO" id="GO:0005524">
    <property type="term" value="F:ATP binding"/>
    <property type="evidence" value="ECO:0007669"/>
    <property type="project" value="UniProtKB-KW"/>
</dbReference>
<dbReference type="GO" id="GO:0046872">
    <property type="term" value="F:metal ion binding"/>
    <property type="evidence" value="ECO:0007669"/>
    <property type="project" value="UniProtKB-KW"/>
</dbReference>
<dbReference type="PROSITE" id="PS00198">
    <property type="entry name" value="4FE4S_FER_1"/>
    <property type="match status" value="1"/>
</dbReference>
<keyword evidence="5" id="KW-0547">Nucleotide-binding</keyword>
<dbReference type="Pfam" id="PF00037">
    <property type="entry name" value="Fer4"/>
    <property type="match status" value="2"/>
</dbReference>
<evidence type="ECO:0000256" key="3">
    <source>
        <dbReference type="ARBA" id="ARBA00023014"/>
    </source>
</evidence>
<evidence type="ECO:0000259" key="4">
    <source>
        <dbReference type="PROSITE" id="PS51379"/>
    </source>
</evidence>
<dbReference type="Gene3D" id="3.30.70.20">
    <property type="match status" value="1"/>
</dbReference>
<dbReference type="PANTHER" id="PTHR43534:SF1">
    <property type="entry name" value="4FE-4S CLUSTER CONTAINING PARA FAMILY ATPASE PROTEIN"/>
    <property type="match status" value="1"/>
</dbReference>
<dbReference type="PROSITE" id="PS51379">
    <property type="entry name" value="4FE4S_FER_2"/>
    <property type="match status" value="2"/>
</dbReference>
<dbReference type="GO" id="GO:0051536">
    <property type="term" value="F:iron-sulfur cluster binding"/>
    <property type="evidence" value="ECO:0007669"/>
    <property type="project" value="UniProtKB-KW"/>
</dbReference>
<dbReference type="InterPro" id="IPR027417">
    <property type="entry name" value="P-loop_NTPase"/>
</dbReference>
<dbReference type="CDD" id="cd03110">
    <property type="entry name" value="SIMIBI_bact_arch"/>
    <property type="match status" value="1"/>
</dbReference>
<keyword evidence="3" id="KW-0411">Iron-sulfur</keyword>
<comment type="caution">
    <text evidence="5">The sequence shown here is derived from an EMBL/GenBank/DDBJ whole genome shotgun (WGS) entry which is preliminary data.</text>
</comment>
<keyword evidence="1" id="KW-0479">Metal-binding</keyword>
<evidence type="ECO:0000256" key="2">
    <source>
        <dbReference type="ARBA" id="ARBA00023004"/>
    </source>
</evidence>
<dbReference type="AlphaFoldDB" id="A0A8J7HAZ6"/>
<evidence type="ECO:0000313" key="5">
    <source>
        <dbReference type="EMBL" id="MBH1939427.1"/>
    </source>
</evidence>
<keyword evidence="2" id="KW-0408">Iron</keyword>
<reference evidence="5" key="1">
    <citation type="submission" date="2020-12" db="EMBL/GenBank/DDBJ databases">
        <title>M. sibirica DSM 26468T genome.</title>
        <authorList>
            <person name="Thieme N."/>
            <person name="Rettenmaier R."/>
            <person name="Zverlov V."/>
            <person name="Liebl W."/>
        </authorList>
    </citation>
    <scope>NUCLEOTIDE SEQUENCE</scope>
    <source>
        <strain evidence="5">DSM 26468</strain>
    </source>
</reference>
<dbReference type="InterPro" id="IPR002586">
    <property type="entry name" value="CobQ/CobB/MinD/ParA_Nub-bd_dom"/>
</dbReference>
<name>A0A8J7HAZ6_9FIRM</name>
<evidence type="ECO:0000256" key="1">
    <source>
        <dbReference type="ARBA" id="ARBA00022723"/>
    </source>
</evidence>
<sequence length="294" mass="32040">MELVILSGKGGTGKTTVVAALSELSGGAVRIDCDVDAPNLYLYYQGDDIDQDSFYGGLKAIIDEGRCIGCGVCEQICRFDAIRLPMIDGFSCEGCGACVLVCPQHAIRLVDEKTADTFITKTDTGIISRARMEIGSDGSGKLVTFLRKNSKQFEPDNSLTLIDGSPGIGCTVISSITGADAALIVTEPTQSGLSDLKRILELTKHFDLLTMVCINKYDINEEMSKKIEDFVREADIPMAGKIPFDKTVMVALNQLRPITKFNESPANKAIVRMWDCITKHLSDECGYMHKYPSL</sequence>
<dbReference type="InterPro" id="IPR017896">
    <property type="entry name" value="4Fe4S_Fe-S-bd"/>
</dbReference>
<accession>A0A8J7HAZ6</accession>
<feature type="domain" description="4Fe-4S ferredoxin-type" evidence="4">
    <location>
        <begin position="83"/>
        <end position="112"/>
    </location>
</feature>